<proteinExistence type="predicted"/>
<dbReference type="Proteomes" id="UP000633731">
    <property type="component" value="Unassembled WGS sequence"/>
</dbReference>
<name>A0ACC5RK76_ENTAG</name>
<keyword evidence="1" id="KW-0808">Transferase</keyword>
<keyword evidence="2" id="KW-1185">Reference proteome</keyword>
<dbReference type="EMBL" id="JAEOXF010000003">
    <property type="protein sequence ID" value="MBK4725047.1"/>
    <property type="molecule type" value="Genomic_DNA"/>
</dbReference>
<evidence type="ECO:0000313" key="1">
    <source>
        <dbReference type="EMBL" id="MBK4725047.1"/>
    </source>
</evidence>
<comment type="caution">
    <text evidence="1">The sequence shown here is derived from an EMBL/GenBank/DDBJ whole genome shotgun (WGS) entry which is preliminary data.</text>
</comment>
<keyword evidence="1" id="KW-0489">Methyltransferase</keyword>
<gene>
    <name evidence="1" type="ORF">JJL49_07400</name>
</gene>
<evidence type="ECO:0000313" key="2">
    <source>
        <dbReference type="Proteomes" id="UP000633731"/>
    </source>
</evidence>
<sequence>MNTILKWVGSKSRIMPELVKHLPEGRRLVEPFAGSCSVMMNTDYPEYLVADINPDLINMYRQIKECPQQFIIIAAQVFSSNLSEESYYAIRKEFNEHIGLPLLERAVYFLYLNRNGYRGACRYNRKGDFNIPFGHYKKVYFPLDEIKAFAEKAQRATFICADFTETLKMVEAGDVVYSDSPYQGTFSDYHTGGFNDDQQSLLAALLTEIAERHPVIVSNSDTTLVKSLYCGFNITRIKAPRSIGVAAGAKKSAAEIIAVSSGAFAQWRGVDMAVNAAGVSHV</sequence>
<reference evidence="1" key="1">
    <citation type="submission" date="2021-01" db="EMBL/GenBank/DDBJ databases">
        <title>Draft genome of Pantoea agglomerans Eh 335.</title>
        <authorList>
            <person name="Emsley S.A."/>
            <person name="Oline D.K."/>
            <person name="Saw J.H."/>
            <person name="Ushijima B."/>
            <person name="Videau P."/>
            <person name="Koyack M.J."/>
        </authorList>
    </citation>
    <scope>NUCLEOTIDE SEQUENCE</scope>
    <source>
        <strain evidence="1">Eh 335</strain>
    </source>
</reference>
<accession>A0ACC5RK76</accession>
<protein>
    <submittedName>
        <fullName evidence="1">DNA adenine methylase</fullName>
    </submittedName>
</protein>
<organism evidence="1 2">
    <name type="scientific">Enterobacter agglomerans</name>
    <name type="common">Erwinia herbicola</name>
    <name type="synonym">Pantoea agglomerans</name>
    <dbReference type="NCBI Taxonomy" id="549"/>
    <lineage>
        <taxon>Bacteria</taxon>
        <taxon>Pseudomonadati</taxon>
        <taxon>Pseudomonadota</taxon>
        <taxon>Gammaproteobacteria</taxon>
        <taxon>Enterobacterales</taxon>
        <taxon>Erwiniaceae</taxon>
        <taxon>Pantoea</taxon>
        <taxon>Pantoea agglomerans group</taxon>
    </lineage>
</organism>